<keyword evidence="4" id="KW-1185">Reference proteome</keyword>
<feature type="transmembrane region" description="Helical" evidence="1">
    <location>
        <begin position="178"/>
        <end position="199"/>
    </location>
</feature>
<keyword evidence="1" id="KW-1133">Transmembrane helix</keyword>
<reference evidence="3 4" key="1">
    <citation type="submission" date="2024-06" db="EMBL/GenBank/DDBJ databases">
        <title>The Natural Products Discovery Center: Release of the First 8490 Sequenced Strains for Exploring Actinobacteria Biosynthetic Diversity.</title>
        <authorList>
            <person name="Kalkreuter E."/>
            <person name="Kautsar S.A."/>
            <person name="Yang D."/>
            <person name="Bader C.D."/>
            <person name="Teijaro C.N."/>
            <person name="Fluegel L."/>
            <person name="Davis C.M."/>
            <person name="Simpson J.R."/>
            <person name="Lauterbach L."/>
            <person name="Steele A.D."/>
            <person name="Gui C."/>
            <person name="Meng S."/>
            <person name="Li G."/>
            <person name="Viehrig K."/>
            <person name="Ye F."/>
            <person name="Su P."/>
            <person name="Kiefer A.F."/>
            <person name="Nichols A."/>
            <person name="Cepeda A.J."/>
            <person name="Yan W."/>
            <person name="Fan B."/>
            <person name="Jiang Y."/>
            <person name="Adhikari A."/>
            <person name="Zheng C.-J."/>
            <person name="Schuster L."/>
            <person name="Cowan T.M."/>
            <person name="Smanski M.J."/>
            <person name="Chevrette M.G."/>
            <person name="De Carvalho L.P.S."/>
            <person name="Shen B."/>
        </authorList>
    </citation>
    <scope>NUCLEOTIDE SEQUENCE [LARGE SCALE GENOMIC DNA]</scope>
    <source>
        <strain evidence="3 4">NPDC050100</strain>
    </source>
</reference>
<dbReference type="Pfam" id="PF14219">
    <property type="entry name" value="DUF4328"/>
    <property type="match status" value="1"/>
</dbReference>
<feature type="transmembrane region" description="Helical" evidence="1">
    <location>
        <begin position="138"/>
        <end position="157"/>
    </location>
</feature>
<gene>
    <name evidence="3" type="ORF">AB0I59_15040</name>
</gene>
<evidence type="ECO:0000313" key="3">
    <source>
        <dbReference type="EMBL" id="MEV0969952.1"/>
    </source>
</evidence>
<dbReference type="Proteomes" id="UP001551675">
    <property type="component" value="Unassembled WGS sequence"/>
</dbReference>
<dbReference type="EMBL" id="JBFALK010000007">
    <property type="protein sequence ID" value="MEV0969952.1"/>
    <property type="molecule type" value="Genomic_DNA"/>
</dbReference>
<feature type="transmembrane region" description="Helical" evidence="1">
    <location>
        <begin position="44"/>
        <end position="64"/>
    </location>
</feature>
<organism evidence="3 4">
    <name type="scientific">Microtetraspora glauca</name>
    <dbReference type="NCBI Taxonomy" id="1996"/>
    <lineage>
        <taxon>Bacteria</taxon>
        <taxon>Bacillati</taxon>
        <taxon>Actinomycetota</taxon>
        <taxon>Actinomycetes</taxon>
        <taxon>Streptosporangiales</taxon>
        <taxon>Streptosporangiaceae</taxon>
        <taxon>Microtetraspora</taxon>
    </lineage>
</organism>
<dbReference type="InterPro" id="IPR025565">
    <property type="entry name" value="DUF4328"/>
</dbReference>
<evidence type="ECO:0000313" key="4">
    <source>
        <dbReference type="Proteomes" id="UP001551675"/>
    </source>
</evidence>
<dbReference type="RefSeq" id="WP_358133029.1">
    <property type="nucleotide sequence ID" value="NZ_JBFALK010000007.1"/>
</dbReference>
<feature type="transmembrane region" description="Helical" evidence="1">
    <location>
        <begin position="85"/>
        <end position="103"/>
    </location>
</feature>
<evidence type="ECO:0000259" key="2">
    <source>
        <dbReference type="Pfam" id="PF14219"/>
    </source>
</evidence>
<feature type="domain" description="DUF4328" evidence="2">
    <location>
        <begin position="45"/>
        <end position="202"/>
    </location>
</feature>
<name>A0ABV3GEE9_MICGL</name>
<protein>
    <submittedName>
        <fullName evidence="3">DUF4328 domain-containing protein</fullName>
    </submittedName>
</protein>
<keyword evidence="1" id="KW-0472">Membrane</keyword>
<evidence type="ECO:0000256" key="1">
    <source>
        <dbReference type="SAM" id="Phobius"/>
    </source>
</evidence>
<comment type="caution">
    <text evidence="3">The sequence shown here is derived from an EMBL/GenBank/DDBJ whole genome shotgun (WGS) entry which is preliminary data.</text>
</comment>
<sequence>MPVRSLRPIRALGTTAVVLLAVSAVASAGMSTAYLVGGEPHDRRSWLLIGLYALAHVPAGIAVLGWLSRARANAYAISPECFHRYAALFMMAGWFLPVANLFVPKGIIDDIWAASRPGHGPRGFGGDLRTALRPALVWTWWLAYLAMIAAGGAAARVMSSRKPLGSITLVSKDVLAPAVLAAHVVLALVAGALAIAVVLKITAFQEIARVPEAEPVA</sequence>
<proteinExistence type="predicted"/>
<accession>A0ABV3GEE9</accession>
<keyword evidence="1" id="KW-0812">Transmembrane</keyword>